<dbReference type="AlphaFoldDB" id="A0A6N3JX26"/>
<reference evidence="2 3" key="2">
    <citation type="submission" date="2018-08" db="EMBL/GenBank/DDBJ databases">
        <title>Streptomyces kandeliansis sp. nov., an endophytic bacterium isolated from mangrove plant.</title>
        <authorList>
            <person name="Wang R."/>
        </authorList>
    </citation>
    <scope>NUCLEOTIDE SEQUENCE [LARGE SCALE GENOMIC DNA]</scope>
    <source>
        <strain evidence="3">H14(2018)</strain>
    </source>
</reference>
<keyword evidence="2" id="KW-0255">Endonuclease</keyword>
<dbReference type="Pfam" id="PF13392">
    <property type="entry name" value="HNH_3"/>
    <property type="match status" value="1"/>
</dbReference>
<name>A0A6N3JX26_9ACTN</name>
<keyword evidence="2" id="KW-0540">Nuclease</keyword>
<keyword evidence="2" id="KW-0378">Hydrolase</keyword>
<sequence length="104" mass="12356">MRRRRPDRTTSPRDGYVRVRMPEHPRADKSGMVLEHVVVMEQKLGRPVRWDLGEQVHHINGVKDDNRPENLELWVTSQPRGQRPEDLVRWAREIIARYEAEVPD</sequence>
<dbReference type="Proteomes" id="UP000253958">
    <property type="component" value="Chromosome"/>
</dbReference>
<proteinExistence type="predicted"/>
<evidence type="ECO:0000313" key="2">
    <source>
        <dbReference type="EMBL" id="AXH89419.1"/>
    </source>
</evidence>
<reference evidence="2 3" key="1">
    <citation type="submission" date="2018-07" db="EMBL/GenBank/DDBJ databases">
        <authorList>
            <person name="Ye Y."/>
        </authorList>
    </citation>
    <scope>NUCLEOTIDE SEQUENCE [LARGE SCALE GENOMIC DNA]</scope>
    <source>
        <strain evidence="3">H14(2018)</strain>
    </source>
</reference>
<organism evidence="2 3">
    <name type="scientific">Micromonospora aurantiaca</name>
    <name type="common">nom. illeg.</name>
    <dbReference type="NCBI Taxonomy" id="47850"/>
    <lineage>
        <taxon>Bacteria</taxon>
        <taxon>Bacillati</taxon>
        <taxon>Actinomycetota</taxon>
        <taxon>Actinomycetes</taxon>
        <taxon>Micromonosporales</taxon>
        <taxon>Micromonosporaceae</taxon>
        <taxon>Micromonospora</taxon>
    </lineage>
</organism>
<dbReference type="SUPFAM" id="SSF54060">
    <property type="entry name" value="His-Me finger endonucleases"/>
    <property type="match status" value="1"/>
</dbReference>
<accession>A0A6N3JX26</accession>
<feature type="domain" description="HNH nuclease" evidence="1">
    <location>
        <begin position="36"/>
        <end position="73"/>
    </location>
</feature>
<dbReference type="InterPro" id="IPR044925">
    <property type="entry name" value="His-Me_finger_sf"/>
</dbReference>
<evidence type="ECO:0000259" key="1">
    <source>
        <dbReference type="Pfam" id="PF13392"/>
    </source>
</evidence>
<evidence type="ECO:0000313" key="3">
    <source>
        <dbReference type="Proteomes" id="UP000253958"/>
    </source>
</evidence>
<gene>
    <name evidence="2" type="ORF">DVH21_05405</name>
</gene>
<dbReference type="GO" id="GO:0004519">
    <property type="term" value="F:endonuclease activity"/>
    <property type="evidence" value="ECO:0007669"/>
    <property type="project" value="UniProtKB-KW"/>
</dbReference>
<dbReference type="InterPro" id="IPR003615">
    <property type="entry name" value="HNH_nuc"/>
</dbReference>
<dbReference type="EMBL" id="CP031263">
    <property type="protein sequence ID" value="AXH89419.1"/>
    <property type="molecule type" value="Genomic_DNA"/>
</dbReference>
<protein>
    <submittedName>
        <fullName evidence="2">HNH endonuclease</fullName>
    </submittedName>
</protein>
<dbReference type="Gene3D" id="3.90.75.20">
    <property type="match status" value="1"/>
</dbReference>